<keyword evidence="2" id="KW-1185">Reference proteome</keyword>
<dbReference type="Proteomes" id="UP000799755">
    <property type="component" value="Unassembled WGS sequence"/>
</dbReference>
<proteinExistence type="predicted"/>
<reference evidence="1" key="1">
    <citation type="journal article" date="2020" name="Stud. Mycol.">
        <title>101 Dothideomycetes genomes: a test case for predicting lifestyles and emergence of pathogens.</title>
        <authorList>
            <person name="Haridas S."/>
            <person name="Albert R."/>
            <person name="Binder M."/>
            <person name="Bloem J."/>
            <person name="Labutti K."/>
            <person name="Salamov A."/>
            <person name="Andreopoulos B."/>
            <person name="Baker S."/>
            <person name="Barry K."/>
            <person name="Bills G."/>
            <person name="Bluhm B."/>
            <person name="Cannon C."/>
            <person name="Castanera R."/>
            <person name="Culley D."/>
            <person name="Daum C."/>
            <person name="Ezra D."/>
            <person name="Gonzalez J."/>
            <person name="Henrissat B."/>
            <person name="Kuo A."/>
            <person name="Liang C."/>
            <person name="Lipzen A."/>
            <person name="Lutzoni F."/>
            <person name="Magnuson J."/>
            <person name="Mondo S."/>
            <person name="Nolan M."/>
            <person name="Ohm R."/>
            <person name="Pangilinan J."/>
            <person name="Park H.-J."/>
            <person name="Ramirez L."/>
            <person name="Alfaro M."/>
            <person name="Sun H."/>
            <person name="Tritt A."/>
            <person name="Yoshinaga Y."/>
            <person name="Zwiers L.-H."/>
            <person name="Turgeon B."/>
            <person name="Goodwin S."/>
            <person name="Spatafora J."/>
            <person name="Crous P."/>
            <person name="Grigoriev I."/>
        </authorList>
    </citation>
    <scope>NUCLEOTIDE SEQUENCE</scope>
    <source>
        <strain evidence="1">ATCC 200398</strain>
    </source>
</reference>
<evidence type="ECO:0000313" key="2">
    <source>
        <dbReference type="Proteomes" id="UP000799755"/>
    </source>
</evidence>
<dbReference type="EMBL" id="MU003532">
    <property type="protein sequence ID" value="KAF2465023.1"/>
    <property type="molecule type" value="Genomic_DNA"/>
</dbReference>
<organism evidence="1 2">
    <name type="scientific">Lindgomyces ingoldianus</name>
    <dbReference type="NCBI Taxonomy" id="673940"/>
    <lineage>
        <taxon>Eukaryota</taxon>
        <taxon>Fungi</taxon>
        <taxon>Dikarya</taxon>
        <taxon>Ascomycota</taxon>
        <taxon>Pezizomycotina</taxon>
        <taxon>Dothideomycetes</taxon>
        <taxon>Pleosporomycetidae</taxon>
        <taxon>Pleosporales</taxon>
        <taxon>Lindgomycetaceae</taxon>
        <taxon>Lindgomyces</taxon>
    </lineage>
</organism>
<comment type="caution">
    <text evidence="1">The sequence shown here is derived from an EMBL/GenBank/DDBJ whole genome shotgun (WGS) entry which is preliminary data.</text>
</comment>
<evidence type="ECO:0000313" key="1">
    <source>
        <dbReference type="EMBL" id="KAF2465023.1"/>
    </source>
</evidence>
<accession>A0ACB6QEH9</accession>
<protein>
    <submittedName>
        <fullName evidence="1">Uncharacterized protein</fullName>
    </submittedName>
</protein>
<name>A0ACB6QEH9_9PLEO</name>
<gene>
    <name evidence="1" type="ORF">BDR25DRAFT_318739</name>
</gene>
<sequence length="278" mass="29057">MQPKVFLFLASALLGVGGAVAAPEENAPTTLVSVVAAASSIIAPTIPLFPSPSCSDCHMRFWHCIDSCRSQDCYIECNCKLCGNKHCERDCGYTDCCAVANTAAPRELAAAPEVGAVAELQDIHTPDDKSLSTYCQVCSDAAIECMKIAESVTRHSSIACWIVILTPVRIVNSSATPRPAQISFAQRAVDIRASAIARMSPVAMSHQNVSKSTMLLQPAASIARPPNATANVGPICAKILPSTSAAGGISATAGLSNESSPPSPVPTAVTVWRYSKIV</sequence>